<feature type="transmembrane region" description="Helical" evidence="1">
    <location>
        <begin position="113"/>
        <end position="133"/>
    </location>
</feature>
<feature type="transmembrane region" description="Helical" evidence="1">
    <location>
        <begin position="167"/>
        <end position="189"/>
    </location>
</feature>
<reference evidence="3 4" key="1">
    <citation type="submission" date="2021-06" db="EMBL/GenBank/DDBJ databases">
        <title>Rheinheimera indica sp. nov., isolated from deep-sea sediment.</title>
        <authorList>
            <person name="Wang Z."/>
            <person name="Zhang X.-Y."/>
        </authorList>
    </citation>
    <scope>NUCLEOTIDE SEQUENCE [LARGE SCALE GENOMIC DNA]</scope>
    <source>
        <strain evidence="3 4">SM2107</strain>
    </source>
</reference>
<dbReference type="CDD" id="cd00093">
    <property type="entry name" value="HTH_XRE"/>
    <property type="match status" value="1"/>
</dbReference>
<keyword evidence="1" id="KW-0812">Transmembrane</keyword>
<dbReference type="InterPro" id="IPR001387">
    <property type="entry name" value="Cro/C1-type_HTH"/>
</dbReference>
<organism evidence="3 4">
    <name type="scientific">Arsukibacterium indicum</name>
    <dbReference type="NCBI Taxonomy" id="2848612"/>
    <lineage>
        <taxon>Bacteria</taxon>
        <taxon>Pseudomonadati</taxon>
        <taxon>Pseudomonadota</taxon>
        <taxon>Gammaproteobacteria</taxon>
        <taxon>Chromatiales</taxon>
        <taxon>Chromatiaceae</taxon>
        <taxon>Arsukibacterium</taxon>
    </lineage>
</organism>
<gene>
    <name evidence="3" type="ORF">KQY15_06485</name>
</gene>
<evidence type="ECO:0000256" key="1">
    <source>
        <dbReference type="SAM" id="Phobius"/>
    </source>
</evidence>
<keyword evidence="1" id="KW-0472">Membrane</keyword>
<dbReference type="EMBL" id="JAHRID010000002">
    <property type="protein sequence ID" value="MBV2128740.1"/>
    <property type="molecule type" value="Genomic_DNA"/>
</dbReference>
<dbReference type="RefSeq" id="WP_217668374.1">
    <property type="nucleotide sequence ID" value="NZ_JAHRID010000002.1"/>
</dbReference>
<protein>
    <submittedName>
        <fullName evidence="3">Helix-turn-helix transcriptional regulator</fullName>
    </submittedName>
</protein>
<keyword evidence="1" id="KW-1133">Transmembrane helix</keyword>
<name>A0ABS6MJ12_9GAMM</name>
<feature type="domain" description="HTH cro/C1-type" evidence="2">
    <location>
        <begin position="8"/>
        <end position="61"/>
    </location>
</feature>
<proteinExistence type="predicted"/>
<dbReference type="PROSITE" id="PS50943">
    <property type="entry name" value="HTH_CROC1"/>
    <property type="match status" value="1"/>
</dbReference>
<accession>A0ABS6MJ12</accession>
<feature type="transmembrane region" description="Helical" evidence="1">
    <location>
        <begin position="195"/>
        <end position="217"/>
    </location>
</feature>
<sequence>MDISAEKLKRARLLHNLSQELLAKQSGLSLRTIQRLEREGGGSVESLHALCATLNICAEQLQQQTTAMQAGWQRTTIISRLLVFIVLFAALFSLMGKASATSIHIYLDLMSLVIIFSFLTLSTLACFGFNGLLRAVSGLKYLASSELYQQQATSDLAQLYTFIYKNCYCAAAIGSLIGLVSLLEIYATTANSSQLFMGLHVLTILWLYAAIIAECLLRPLIYKLKNASD</sequence>
<dbReference type="Proteomes" id="UP000704611">
    <property type="component" value="Unassembled WGS sequence"/>
</dbReference>
<evidence type="ECO:0000259" key="2">
    <source>
        <dbReference type="PROSITE" id="PS50943"/>
    </source>
</evidence>
<evidence type="ECO:0000313" key="4">
    <source>
        <dbReference type="Proteomes" id="UP000704611"/>
    </source>
</evidence>
<feature type="transmembrane region" description="Helical" evidence="1">
    <location>
        <begin position="81"/>
        <end position="107"/>
    </location>
</feature>
<dbReference type="SMART" id="SM00530">
    <property type="entry name" value="HTH_XRE"/>
    <property type="match status" value="1"/>
</dbReference>
<dbReference type="Pfam" id="PF01381">
    <property type="entry name" value="HTH_3"/>
    <property type="match status" value="1"/>
</dbReference>
<comment type="caution">
    <text evidence="3">The sequence shown here is derived from an EMBL/GenBank/DDBJ whole genome shotgun (WGS) entry which is preliminary data.</text>
</comment>
<keyword evidence="4" id="KW-1185">Reference proteome</keyword>
<evidence type="ECO:0000313" key="3">
    <source>
        <dbReference type="EMBL" id="MBV2128740.1"/>
    </source>
</evidence>